<evidence type="ECO:0000256" key="4">
    <source>
        <dbReference type="ARBA" id="ARBA00015492"/>
    </source>
</evidence>
<evidence type="ECO:0000313" key="16">
    <source>
        <dbReference type="Proteomes" id="UP001385499"/>
    </source>
</evidence>
<evidence type="ECO:0000256" key="12">
    <source>
        <dbReference type="ARBA" id="ARBA00048366"/>
    </source>
</evidence>
<keyword evidence="6 13" id="KW-0808">Transferase</keyword>
<evidence type="ECO:0000256" key="5">
    <source>
        <dbReference type="ARBA" id="ARBA00022490"/>
    </source>
</evidence>
<reference evidence="15 16" key="1">
    <citation type="submission" date="2024-02" db="EMBL/GenBank/DDBJ databases">
        <title>Roseibium algae sp. nov., isolated from marine alga (Grateloupia sp.), showing potential in myo-inositol conversion.</title>
        <authorList>
            <person name="Wang Y."/>
        </authorList>
    </citation>
    <scope>NUCLEOTIDE SEQUENCE [LARGE SCALE GENOMIC DNA]</scope>
    <source>
        <strain evidence="15 16">H3510</strain>
    </source>
</reference>
<evidence type="ECO:0000256" key="3">
    <source>
        <dbReference type="ARBA" id="ARBA00012584"/>
    </source>
</evidence>
<dbReference type="SUPFAM" id="SSF55821">
    <property type="entry name" value="YrdC/RibB"/>
    <property type="match status" value="1"/>
</dbReference>
<keyword evidence="8 13" id="KW-0548">Nucleotidyltransferase</keyword>
<gene>
    <name evidence="15" type="ORF">V6575_04820</name>
</gene>
<comment type="caution">
    <text evidence="15">The sequence shown here is derived from an EMBL/GenBank/DDBJ whole genome shotgun (WGS) entry which is preliminary data.</text>
</comment>
<dbReference type="InterPro" id="IPR010923">
    <property type="entry name" value="T(6)A37_SUA5"/>
</dbReference>
<accession>A0ABU8TGX2</accession>
<evidence type="ECO:0000256" key="13">
    <source>
        <dbReference type="PIRNR" id="PIRNR004930"/>
    </source>
</evidence>
<sequence length="340" mass="34582">MKKAGLETSMQRWTVDLTQTGWKSAPEVPAVCRALAEGNLVAIPTETVYGLAADATSSIACAKIFAAKGRPQFNPLISHLPTLEAALEHGDFNDDALKLANAFWPGPLTLVVPKKASSSICDLATAGLNTVALRVPAGPVMRFLSSKTDAPLAAPSANLSGKVSTTTADAVAADLGPSLSYIIDAGACSVGVESTIVALVDGCARLLRPGGVTRDSLEAVLGKPLVGVSASASQDAPQAPGMLSSHYAPSAAVRLDATKVAPGDALLSFGPHPLPGAGNACAEFNLSSTGNLTEAAASLFTALRKLDASGAATINVQNIPENGLGEAINDRLRRAAAPRD</sequence>
<evidence type="ECO:0000256" key="2">
    <source>
        <dbReference type="ARBA" id="ARBA00007663"/>
    </source>
</evidence>
<dbReference type="EMBL" id="JBAKIA010000002">
    <property type="protein sequence ID" value="MEJ8473399.1"/>
    <property type="molecule type" value="Genomic_DNA"/>
</dbReference>
<dbReference type="InterPro" id="IPR005145">
    <property type="entry name" value="Sua5_C"/>
</dbReference>
<dbReference type="InterPro" id="IPR017945">
    <property type="entry name" value="DHBP_synth_RibB-like_a/b_dom"/>
</dbReference>
<keyword evidence="16" id="KW-1185">Reference proteome</keyword>
<keyword evidence="5 13" id="KW-0963">Cytoplasm</keyword>
<keyword evidence="7 13" id="KW-0819">tRNA processing</keyword>
<comment type="function">
    <text evidence="13">Required for the formation of a threonylcarbamoyl group on adenosine at position 37 (t(6)A37) in tRNAs that read codons beginning with adenine.</text>
</comment>
<protein>
    <recommendedName>
        <fullName evidence="4 13">Threonylcarbamoyl-AMP synthase</fullName>
        <shortName evidence="13">TC-AMP synthase</shortName>
        <ecNumber evidence="3 13">2.7.7.87</ecNumber>
    </recommendedName>
    <alternativeName>
        <fullName evidence="11 13">L-threonylcarbamoyladenylate synthase</fullName>
    </alternativeName>
</protein>
<evidence type="ECO:0000256" key="7">
    <source>
        <dbReference type="ARBA" id="ARBA00022694"/>
    </source>
</evidence>
<dbReference type="InterPro" id="IPR006070">
    <property type="entry name" value="Sua5-like_dom"/>
</dbReference>
<dbReference type="Proteomes" id="UP001385499">
    <property type="component" value="Unassembled WGS sequence"/>
</dbReference>
<keyword evidence="9 13" id="KW-0547">Nucleotide-binding</keyword>
<evidence type="ECO:0000256" key="11">
    <source>
        <dbReference type="ARBA" id="ARBA00029774"/>
    </source>
</evidence>
<evidence type="ECO:0000256" key="6">
    <source>
        <dbReference type="ARBA" id="ARBA00022679"/>
    </source>
</evidence>
<evidence type="ECO:0000259" key="14">
    <source>
        <dbReference type="PROSITE" id="PS51163"/>
    </source>
</evidence>
<dbReference type="Pfam" id="PF01300">
    <property type="entry name" value="Sua5_yciO_yrdC"/>
    <property type="match status" value="1"/>
</dbReference>
<comment type="subcellular location">
    <subcellularLocation>
        <location evidence="1 13">Cytoplasm</location>
    </subcellularLocation>
</comment>
<dbReference type="EC" id="2.7.7.87" evidence="3 13"/>
<dbReference type="NCBIfam" id="TIGR00057">
    <property type="entry name" value="L-threonylcarbamoyladenylate synthase"/>
    <property type="match status" value="1"/>
</dbReference>
<dbReference type="PANTHER" id="PTHR17490:SF16">
    <property type="entry name" value="THREONYLCARBAMOYL-AMP SYNTHASE"/>
    <property type="match status" value="1"/>
</dbReference>
<evidence type="ECO:0000256" key="9">
    <source>
        <dbReference type="ARBA" id="ARBA00022741"/>
    </source>
</evidence>
<dbReference type="Pfam" id="PF03481">
    <property type="entry name" value="Sua5_C"/>
    <property type="match status" value="1"/>
</dbReference>
<dbReference type="Gene3D" id="3.40.50.11030">
    <property type="entry name" value="Threonylcarbamoyl-AMP synthase, C-terminal domain"/>
    <property type="match status" value="1"/>
</dbReference>
<dbReference type="PIRSF" id="PIRSF004930">
    <property type="entry name" value="Tln_factor_SUA5"/>
    <property type="match status" value="1"/>
</dbReference>
<feature type="domain" description="YrdC-like" evidence="14">
    <location>
        <begin position="25"/>
        <end position="212"/>
    </location>
</feature>
<evidence type="ECO:0000256" key="8">
    <source>
        <dbReference type="ARBA" id="ARBA00022695"/>
    </source>
</evidence>
<evidence type="ECO:0000256" key="1">
    <source>
        <dbReference type="ARBA" id="ARBA00004496"/>
    </source>
</evidence>
<dbReference type="PROSITE" id="PS51163">
    <property type="entry name" value="YRDC"/>
    <property type="match status" value="1"/>
</dbReference>
<keyword evidence="10 13" id="KW-0067">ATP-binding</keyword>
<evidence type="ECO:0000256" key="10">
    <source>
        <dbReference type="ARBA" id="ARBA00022840"/>
    </source>
</evidence>
<evidence type="ECO:0000313" key="15">
    <source>
        <dbReference type="EMBL" id="MEJ8473399.1"/>
    </source>
</evidence>
<dbReference type="Gene3D" id="3.90.870.10">
    <property type="entry name" value="DHBP synthase"/>
    <property type="match status" value="1"/>
</dbReference>
<comment type="similarity">
    <text evidence="2 13">Belongs to the SUA5 family.</text>
</comment>
<dbReference type="GO" id="GO:0061710">
    <property type="term" value="F:L-threonylcarbamoyladenylate synthase"/>
    <property type="evidence" value="ECO:0007669"/>
    <property type="project" value="UniProtKB-EC"/>
</dbReference>
<comment type="catalytic activity">
    <reaction evidence="12 13">
        <text>L-threonine + hydrogencarbonate + ATP = L-threonylcarbamoyladenylate + diphosphate + H2O</text>
        <dbReference type="Rhea" id="RHEA:36407"/>
        <dbReference type="ChEBI" id="CHEBI:15377"/>
        <dbReference type="ChEBI" id="CHEBI:17544"/>
        <dbReference type="ChEBI" id="CHEBI:30616"/>
        <dbReference type="ChEBI" id="CHEBI:33019"/>
        <dbReference type="ChEBI" id="CHEBI:57926"/>
        <dbReference type="ChEBI" id="CHEBI:73682"/>
        <dbReference type="EC" id="2.7.7.87"/>
    </reaction>
</comment>
<dbReference type="InterPro" id="IPR050156">
    <property type="entry name" value="TC-AMP_synthase_SUA5"/>
</dbReference>
<dbReference type="PANTHER" id="PTHR17490">
    <property type="entry name" value="SUA5"/>
    <property type="match status" value="1"/>
</dbReference>
<dbReference type="InterPro" id="IPR038385">
    <property type="entry name" value="Sua5/YwlC_C"/>
</dbReference>
<name>A0ABU8TGX2_9HYPH</name>
<proteinExistence type="inferred from homology"/>
<organism evidence="15 16">
    <name type="scientific">Roseibium algae</name>
    <dbReference type="NCBI Taxonomy" id="3123038"/>
    <lineage>
        <taxon>Bacteria</taxon>
        <taxon>Pseudomonadati</taxon>
        <taxon>Pseudomonadota</taxon>
        <taxon>Alphaproteobacteria</taxon>
        <taxon>Hyphomicrobiales</taxon>
        <taxon>Stappiaceae</taxon>
        <taxon>Roseibium</taxon>
    </lineage>
</organism>